<dbReference type="Gene3D" id="3.80.10.10">
    <property type="entry name" value="Ribonuclease Inhibitor"/>
    <property type="match status" value="1"/>
</dbReference>
<dbReference type="InterPro" id="IPR032675">
    <property type="entry name" value="LRR_dom_sf"/>
</dbReference>
<dbReference type="Proteomes" id="UP000814176">
    <property type="component" value="Unassembled WGS sequence"/>
</dbReference>
<reference evidence="2 3" key="1">
    <citation type="journal article" date="2021" name="Environ. Microbiol.">
        <title>Gene family expansions and transcriptome signatures uncover fungal adaptations to wood decay.</title>
        <authorList>
            <person name="Hage H."/>
            <person name="Miyauchi S."/>
            <person name="Viragh M."/>
            <person name="Drula E."/>
            <person name="Min B."/>
            <person name="Chaduli D."/>
            <person name="Navarro D."/>
            <person name="Favel A."/>
            <person name="Norest M."/>
            <person name="Lesage-Meessen L."/>
            <person name="Balint B."/>
            <person name="Merenyi Z."/>
            <person name="de Eugenio L."/>
            <person name="Morin E."/>
            <person name="Martinez A.T."/>
            <person name="Baldrian P."/>
            <person name="Stursova M."/>
            <person name="Martinez M.J."/>
            <person name="Novotny C."/>
            <person name="Magnuson J.K."/>
            <person name="Spatafora J.W."/>
            <person name="Maurice S."/>
            <person name="Pangilinan J."/>
            <person name="Andreopoulos W."/>
            <person name="LaButti K."/>
            <person name="Hundley H."/>
            <person name="Na H."/>
            <person name="Kuo A."/>
            <person name="Barry K."/>
            <person name="Lipzen A."/>
            <person name="Henrissat B."/>
            <person name="Riley R."/>
            <person name="Ahrendt S."/>
            <person name="Nagy L.G."/>
            <person name="Grigoriev I.V."/>
            <person name="Martin F."/>
            <person name="Rosso M.N."/>
        </authorList>
    </citation>
    <scope>NUCLEOTIDE SEQUENCE [LARGE SCALE GENOMIC DNA]</scope>
    <source>
        <strain evidence="2 3">CIRM-BRFM 1785</strain>
    </source>
</reference>
<keyword evidence="3" id="KW-1185">Reference proteome</keyword>
<dbReference type="InterPro" id="IPR036047">
    <property type="entry name" value="F-box-like_dom_sf"/>
</dbReference>
<dbReference type="PANTHER" id="PTHR38926">
    <property type="entry name" value="F-BOX DOMAIN CONTAINING PROTEIN, EXPRESSED"/>
    <property type="match status" value="1"/>
</dbReference>
<sequence>MAASGMTNDVAADSKRLCYTNVLKLASAIHAMSATECHPRDVRSQVTSAQLDEIEKALAAMPTALQYVRNALSPINAIPIELLANIFKMVVEPAQSFPHSYTTNPDPIDGMHVSQVCRHWRSVAFAFPDLWSTVDTARPMSVNAMLHRARGAPLKVIMRDRVSDDCVVPCLKDTGVLMDIVDESHRIEELHVEPKFAYGSLLIERFNQPAPNLRALTINHVQGPISNSFLPKLFDGCTPRLERLTMGGFTYWRGNSFSNLTHLCLHDHAPENRRPLSSLLQLLESCPYLDELALVAADLNLEVERDQSLFNTVLQPAVLPCLRTLDIGHSFSPQATARLLSHLILPPHTAINIWAPASAHFFGKINGARLANLIPDDIIKLGPLRTLHAVRILDHKHAERLAGVKRLGDKTMDVLSVHDGVLHLISNFWSQDVLEGLVKKLHAQDIREITLAVDAGEFLSSDAWMRVLKRTDGLTKLTVLPKCSGALLALRVPGICPRLSELTVQEERHCTGILLESVVSQRADEERPLDRLRVLEGISTSPGSPQLDDYTERHLRECVRKLEYKPTTFDEKELAPTAWPSDAYRWNLTARSGR</sequence>
<gene>
    <name evidence="2" type="ORF">C8Q71DRAFT_719366</name>
</gene>
<organism evidence="2 3">
    <name type="scientific">Rhodofomes roseus</name>
    <dbReference type="NCBI Taxonomy" id="34475"/>
    <lineage>
        <taxon>Eukaryota</taxon>
        <taxon>Fungi</taxon>
        <taxon>Dikarya</taxon>
        <taxon>Basidiomycota</taxon>
        <taxon>Agaricomycotina</taxon>
        <taxon>Agaricomycetes</taxon>
        <taxon>Polyporales</taxon>
        <taxon>Rhodofomes</taxon>
    </lineage>
</organism>
<evidence type="ECO:0000313" key="2">
    <source>
        <dbReference type="EMBL" id="KAH9843612.1"/>
    </source>
</evidence>
<comment type="caution">
    <text evidence="2">The sequence shown here is derived from an EMBL/GenBank/DDBJ whole genome shotgun (WGS) entry which is preliminary data.</text>
</comment>
<accession>A0ABQ8KWE6</accession>
<proteinExistence type="predicted"/>
<dbReference type="RefSeq" id="XP_047784422.1">
    <property type="nucleotide sequence ID" value="XM_047921303.1"/>
</dbReference>
<dbReference type="Gene3D" id="1.20.1280.50">
    <property type="match status" value="1"/>
</dbReference>
<dbReference type="SUPFAM" id="SSF52047">
    <property type="entry name" value="RNI-like"/>
    <property type="match status" value="1"/>
</dbReference>
<dbReference type="Pfam" id="PF12937">
    <property type="entry name" value="F-box-like"/>
    <property type="match status" value="1"/>
</dbReference>
<evidence type="ECO:0000259" key="1">
    <source>
        <dbReference type="Pfam" id="PF12937"/>
    </source>
</evidence>
<dbReference type="PANTHER" id="PTHR38926:SF5">
    <property type="entry name" value="F-BOX AND LEUCINE-RICH REPEAT PROTEIN 6"/>
    <property type="match status" value="1"/>
</dbReference>
<protein>
    <recommendedName>
        <fullName evidence="1">F-box domain-containing protein</fullName>
    </recommendedName>
</protein>
<dbReference type="SUPFAM" id="SSF81383">
    <property type="entry name" value="F-box domain"/>
    <property type="match status" value="1"/>
</dbReference>
<evidence type="ECO:0000313" key="3">
    <source>
        <dbReference type="Proteomes" id="UP000814176"/>
    </source>
</evidence>
<dbReference type="EMBL" id="JADCUA010000001">
    <property type="protein sequence ID" value="KAH9843612.1"/>
    <property type="molecule type" value="Genomic_DNA"/>
</dbReference>
<feature type="domain" description="F-box" evidence="1">
    <location>
        <begin position="76"/>
        <end position="135"/>
    </location>
</feature>
<dbReference type="GeneID" id="72002035"/>
<name>A0ABQ8KWE6_9APHY</name>
<dbReference type="InterPro" id="IPR001810">
    <property type="entry name" value="F-box_dom"/>
</dbReference>